<comment type="caution">
    <text evidence="3">The sequence shown here is derived from an EMBL/GenBank/DDBJ whole genome shotgun (WGS) entry which is preliminary data.</text>
</comment>
<sequence length="602" mass="68259">MWRFGRHVEIVKGLLPGMAAGSRAFFIALGLDKSVPYVNDFRQPIVTNKHLTRYYGLGYSDAAHFQARAHSSNSSNDLAVCFLLEMLDEYLPVTLLWELTRTNILKEDQIIRYTLQLLEAVDNLHSQGRVLTTLTTDNIMVNRDRTAVKIVDWLNILPYYVHFFWPGYTLEFLHPDLIDLMWDIWRLGCTVLQMLTHDDIQFADKHGSLGMYDREDNLEEWEAMMKAGGYPVIPDAAPDILRIFCQKCFERDPKYQLTAKALTDFLLRAQPWYLPITGLRSCLAYSKFRDSTVRTLYFEWHRIIGAGRYGQVFVVIVSENADLSLDESRDLFAIKVLRSTTIADDQQAKLLSPSHPSIIKYTAIGQLHGVQNGRFIYPGPQVALLMEYCAGGTLNALCREKQLDENQVLNYFRQIVAGVQYLHEGTISIFHGDIKGDSIFLTENTTICKLGDLENFSLLLTEKKMNDGTLQHLSPEMLEYFFGAKDEDDTSLKIIGKESDIWSIGCTVLEMVGRGMVSFKHDQTNLKVEAIKPKTFLQQVNSGAHPDQSIAESRLSPNMNLLVAWCLIKDPSARPTAMVLEALLTRVSRAAIEAHVLSSIIG</sequence>
<proteinExistence type="predicted"/>
<keyword evidence="1" id="KW-0067">ATP-binding</keyword>
<dbReference type="InterPro" id="IPR053235">
    <property type="entry name" value="Ser_Thr_kinase"/>
</dbReference>
<keyword evidence="3" id="KW-0808">Transferase</keyword>
<evidence type="ECO:0000259" key="2">
    <source>
        <dbReference type="PROSITE" id="PS50011"/>
    </source>
</evidence>
<feature type="domain" description="Protein kinase" evidence="2">
    <location>
        <begin position="298"/>
        <end position="584"/>
    </location>
</feature>
<dbReference type="PROSITE" id="PS00107">
    <property type="entry name" value="PROTEIN_KINASE_ATP"/>
    <property type="match status" value="1"/>
</dbReference>
<reference evidence="4" key="1">
    <citation type="submission" date="2017-01" db="EMBL/GenBank/DDBJ databases">
        <title>Comparative genomics of anhydrobiosis in the tardigrade Hypsibius dujardini.</title>
        <authorList>
            <person name="Yoshida Y."/>
            <person name="Koutsovoulos G."/>
            <person name="Laetsch D."/>
            <person name="Stevens L."/>
            <person name="Kumar S."/>
            <person name="Horikawa D."/>
            <person name="Ishino K."/>
            <person name="Komine S."/>
            <person name="Tomita M."/>
            <person name="Blaxter M."/>
            <person name="Arakawa K."/>
        </authorList>
    </citation>
    <scope>NUCLEOTIDE SEQUENCE [LARGE SCALE GENOMIC DNA]</scope>
    <source>
        <strain evidence="4">Z151</strain>
    </source>
</reference>
<name>A0A1W0XC19_HYPEX</name>
<dbReference type="Proteomes" id="UP000192578">
    <property type="component" value="Unassembled WGS sequence"/>
</dbReference>
<dbReference type="Pfam" id="PF00069">
    <property type="entry name" value="Pkinase"/>
    <property type="match status" value="2"/>
</dbReference>
<organism evidence="3 4">
    <name type="scientific">Hypsibius exemplaris</name>
    <name type="common">Freshwater tardigrade</name>
    <dbReference type="NCBI Taxonomy" id="2072580"/>
    <lineage>
        <taxon>Eukaryota</taxon>
        <taxon>Metazoa</taxon>
        <taxon>Ecdysozoa</taxon>
        <taxon>Tardigrada</taxon>
        <taxon>Eutardigrada</taxon>
        <taxon>Parachela</taxon>
        <taxon>Hypsibioidea</taxon>
        <taxon>Hypsibiidae</taxon>
        <taxon>Hypsibius</taxon>
    </lineage>
</organism>
<gene>
    <name evidence="3" type="ORF">BV898_01158</name>
</gene>
<dbReference type="InterPro" id="IPR000719">
    <property type="entry name" value="Prot_kinase_dom"/>
</dbReference>
<accession>A0A1W0XC19</accession>
<evidence type="ECO:0000313" key="3">
    <source>
        <dbReference type="EMBL" id="OQV24948.1"/>
    </source>
</evidence>
<dbReference type="Gene3D" id="1.10.510.10">
    <property type="entry name" value="Transferase(Phosphotransferase) domain 1"/>
    <property type="match status" value="2"/>
</dbReference>
<dbReference type="PANTHER" id="PTHR24361:SF613">
    <property type="entry name" value="NUCLEAR RECEPTOR-BINDING PROTEIN-RELATED"/>
    <property type="match status" value="1"/>
</dbReference>
<dbReference type="GO" id="GO:0005737">
    <property type="term" value="C:cytoplasm"/>
    <property type="evidence" value="ECO:0007669"/>
    <property type="project" value="TreeGrafter"/>
</dbReference>
<dbReference type="InterPro" id="IPR017441">
    <property type="entry name" value="Protein_kinase_ATP_BS"/>
</dbReference>
<dbReference type="GO" id="GO:0005524">
    <property type="term" value="F:ATP binding"/>
    <property type="evidence" value="ECO:0007669"/>
    <property type="project" value="UniProtKB-UniRule"/>
</dbReference>
<feature type="domain" description="Protein kinase" evidence="2">
    <location>
        <begin position="1"/>
        <end position="273"/>
    </location>
</feature>
<protein>
    <submittedName>
        <fullName evidence="3">Mitogen-activated protein kinase kinase kinase 4</fullName>
    </submittedName>
</protein>
<feature type="binding site" evidence="1">
    <location>
        <position position="335"/>
    </location>
    <ligand>
        <name>ATP</name>
        <dbReference type="ChEBI" id="CHEBI:30616"/>
    </ligand>
</feature>
<evidence type="ECO:0000256" key="1">
    <source>
        <dbReference type="PROSITE-ProRule" id="PRU10141"/>
    </source>
</evidence>
<dbReference type="GO" id="GO:0004674">
    <property type="term" value="F:protein serine/threonine kinase activity"/>
    <property type="evidence" value="ECO:0007669"/>
    <property type="project" value="UniProtKB-KW"/>
</dbReference>
<dbReference type="AlphaFoldDB" id="A0A1W0XC19"/>
<keyword evidence="1" id="KW-0547">Nucleotide-binding</keyword>
<dbReference type="InterPro" id="IPR011009">
    <property type="entry name" value="Kinase-like_dom_sf"/>
</dbReference>
<dbReference type="Gene3D" id="3.30.200.20">
    <property type="entry name" value="Phosphorylase Kinase, domain 1"/>
    <property type="match status" value="1"/>
</dbReference>
<dbReference type="EMBL" id="MTYJ01000004">
    <property type="protein sequence ID" value="OQV24948.1"/>
    <property type="molecule type" value="Genomic_DNA"/>
</dbReference>
<keyword evidence="3" id="KW-0418">Kinase</keyword>
<keyword evidence="4" id="KW-1185">Reference proteome</keyword>
<dbReference type="SUPFAM" id="SSF56112">
    <property type="entry name" value="Protein kinase-like (PK-like)"/>
    <property type="match status" value="2"/>
</dbReference>
<evidence type="ECO:0000313" key="4">
    <source>
        <dbReference type="Proteomes" id="UP000192578"/>
    </source>
</evidence>
<dbReference type="PANTHER" id="PTHR24361">
    <property type="entry name" value="MITOGEN-ACTIVATED KINASE KINASE KINASE"/>
    <property type="match status" value="1"/>
</dbReference>
<dbReference type="PROSITE" id="PS50011">
    <property type="entry name" value="PROTEIN_KINASE_DOM"/>
    <property type="match status" value="2"/>
</dbReference>